<dbReference type="AlphaFoldDB" id="A0A0A1TBK0"/>
<name>A0A0A1TBK0_9HYPO</name>
<keyword evidence="4" id="KW-1185">Reference proteome</keyword>
<dbReference type="EMBL" id="CDHN01000007">
    <property type="protein sequence ID" value="CEJ94451.1"/>
    <property type="molecule type" value="Genomic_DNA"/>
</dbReference>
<dbReference type="Proteomes" id="UP000039046">
    <property type="component" value="Unassembled WGS sequence"/>
</dbReference>
<evidence type="ECO:0000256" key="1">
    <source>
        <dbReference type="SAM" id="MobiDB-lite"/>
    </source>
</evidence>
<protein>
    <submittedName>
        <fullName evidence="3">Uncharacterized protein</fullName>
    </submittedName>
</protein>
<organism evidence="3 4">
    <name type="scientific">[Torrubiella] hemipterigena</name>
    <dbReference type="NCBI Taxonomy" id="1531966"/>
    <lineage>
        <taxon>Eukaryota</taxon>
        <taxon>Fungi</taxon>
        <taxon>Dikarya</taxon>
        <taxon>Ascomycota</taxon>
        <taxon>Pezizomycotina</taxon>
        <taxon>Sordariomycetes</taxon>
        <taxon>Hypocreomycetidae</taxon>
        <taxon>Hypocreales</taxon>
        <taxon>Clavicipitaceae</taxon>
        <taxon>Clavicipitaceae incertae sedis</taxon>
        <taxon>'Torrubiella' clade</taxon>
    </lineage>
</organism>
<evidence type="ECO:0000313" key="4">
    <source>
        <dbReference type="Proteomes" id="UP000039046"/>
    </source>
</evidence>
<evidence type="ECO:0000313" key="3">
    <source>
        <dbReference type="EMBL" id="CEJ94451.1"/>
    </source>
</evidence>
<evidence type="ECO:0000256" key="2">
    <source>
        <dbReference type="SAM" id="SignalP"/>
    </source>
</evidence>
<feature type="signal peptide" evidence="2">
    <location>
        <begin position="1"/>
        <end position="19"/>
    </location>
</feature>
<feature type="chain" id="PRO_5001979489" evidence="2">
    <location>
        <begin position="20"/>
        <end position="186"/>
    </location>
</feature>
<keyword evidence="2" id="KW-0732">Signal</keyword>
<accession>A0A0A1TBK0</accession>
<feature type="region of interest" description="Disordered" evidence="1">
    <location>
        <begin position="70"/>
        <end position="186"/>
    </location>
</feature>
<proteinExistence type="predicted"/>
<sequence>MQLVNIGATLLLLIPETLALPILQDGNPTRLPCPKSRYHTGLFGPLCDSPPDTIIFDHEEEDTAEILPLKIDPKEPVSSQRTNDSRKRLEPIEYYDDQPASGTPPENDSDFPPDDSRLGTLGPDGKPVYQAPPMDFDGPYKTGGTLPCPKTSWPSSFGVGPVCDPKLPPLEDDQLDDPNEPHITLP</sequence>
<dbReference type="HOGENOM" id="CLU_1455367_0_0_1"/>
<reference evidence="3 4" key="1">
    <citation type="journal article" date="2015" name="Genome Announc.">
        <title>Draft Genome Sequence and Gene Annotation of the Entomopathogenic Fungus Verticillium hemipterigenum.</title>
        <authorList>
            <person name="Horn F."/>
            <person name="Habel A."/>
            <person name="Scharf D.H."/>
            <person name="Dworschak J."/>
            <person name="Brakhage A.A."/>
            <person name="Guthke R."/>
            <person name="Hertweck C."/>
            <person name="Linde J."/>
        </authorList>
    </citation>
    <scope>NUCLEOTIDE SEQUENCE [LARGE SCALE GENOMIC DNA]</scope>
</reference>
<gene>
    <name evidence="3" type="ORF">VHEMI09981</name>
</gene>